<dbReference type="Gene3D" id="3.40.720.10">
    <property type="entry name" value="Alkaline Phosphatase, subunit A"/>
    <property type="match status" value="1"/>
</dbReference>
<dbReference type="InterPro" id="IPR017850">
    <property type="entry name" value="Alkaline_phosphatase_core_sf"/>
</dbReference>
<feature type="transmembrane region" description="Helical" evidence="12">
    <location>
        <begin position="129"/>
        <end position="147"/>
    </location>
</feature>
<feature type="binding site" evidence="11">
    <location>
        <position position="258"/>
    </location>
    <ligand>
        <name>Mn(2+)</name>
        <dbReference type="ChEBI" id="CHEBI:29035"/>
    </ligand>
</feature>
<protein>
    <submittedName>
        <fullName evidence="14">Glycerol phosphate lipoteichoic acid synthase</fullName>
    </submittedName>
</protein>
<feature type="transmembrane region" description="Helical" evidence="12">
    <location>
        <begin position="45"/>
        <end position="68"/>
    </location>
</feature>
<keyword evidence="6 12" id="KW-1133">Transmembrane helix</keyword>
<dbReference type="InterPro" id="IPR012160">
    <property type="entry name" value="LtaS-like"/>
</dbReference>
<feature type="transmembrane region" description="Helical" evidence="12">
    <location>
        <begin position="159"/>
        <end position="176"/>
    </location>
</feature>
<dbReference type="PANTHER" id="PTHR47371">
    <property type="entry name" value="LIPOTEICHOIC ACID SYNTHASE"/>
    <property type="match status" value="1"/>
</dbReference>
<evidence type="ECO:0000256" key="10">
    <source>
        <dbReference type="PIRSR" id="PIRSR005091-2"/>
    </source>
</evidence>
<dbReference type="GO" id="GO:0005886">
    <property type="term" value="C:plasma membrane"/>
    <property type="evidence" value="ECO:0007669"/>
    <property type="project" value="UniProtKB-SubCell"/>
</dbReference>
<evidence type="ECO:0000256" key="5">
    <source>
        <dbReference type="ARBA" id="ARBA00022692"/>
    </source>
</evidence>
<dbReference type="eggNOG" id="COG1368">
    <property type="taxonomic scope" value="Bacteria"/>
</dbReference>
<dbReference type="RefSeq" id="WP_019380865.1">
    <property type="nucleotide sequence ID" value="NZ_CP015507.1"/>
</dbReference>
<keyword evidence="10" id="KW-0464">Manganese</keyword>
<keyword evidence="7 8" id="KW-0472">Membrane</keyword>
<feature type="transmembrane region" description="Helical" evidence="12">
    <location>
        <begin position="75"/>
        <end position="97"/>
    </location>
</feature>
<dbReference type="SUPFAM" id="SSF53649">
    <property type="entry name" value="Alkaline phosphatase-like"/>
    <property type="match status" value="1"/>
</dbReference>
<feature type="binding site" evidence="10">
    <location>
        <position position="417"/>
    </location>
    <ligand>
        <name>substrate</name>
    </ligand>
</feature>
<comment type="pathway">
    <text evidence="2">Cell wall biogenesis; lipoteichoic acid biosynthesis.</text>
</comment>
<evidence type="ECO:0000256" key="3">
    <source>
        <dbReference type="ARBA" id="ARBA00009983"/>
    </source>
</evidence>
<evidence type="ECO:0000256" key="8">
    <source>
        <dbReference type="PIRNR" id="PIRNR005091"/>
    </source>
</evidence>
<dbReference type="GO" id="GO:0046872">
    <property type="term" value="F:metal ion binding"/>
    <property type="evidence" value="ECO:0007669"/>
    <property type="project" value="UniProtKB-KW"/>
</dbReference>
<gene>
    <name evidence="14" type="ORF">A361_28025</name>
</gene>
<evidence type="ECO:0000256" key="4">
    <source>
        <dbReference type="ARBA" id="ARBA00022475"/>
    </source>
</evidence>
<name>A0A160MHR1_9BACI</name>
<dbReference type="KEGG" id="bon:A361_28025"/>
<evidence type="ECO:0000256" key="1">
    <source>
        <dbReference type="ARBA" id="ARBA00004651"/>
    </source>
</evidence>
<evidence type="ECO:0000259" key="13">
    <source>
        <dbReference type="Pfam" id="PF00884"/>
    </source>
</evidence>
<dbReference type="PANTHER" id="PTHR47371:SF3">
    <property type="entry name" value="PHOSPHOGLYCEROL TRANSFERASE I"/>
    <property type="match status" value="1"/>
</dbReference>
<keyword evidence="5 12" id="KW-0812">Transmembrane</keyword>
<evidence type="ECO:0000256" key="6">
    <source>
        <dbReference type="ARBA" id="ARBA00022989"/>
    </source>
</evidence>
<organism evidence="14 15">
    <name type="scientific">Cytobacillus oceanisediminis 2691</name>
    <dbReference type="NCBI Taxonomy" id="1196031"/>
    <lineage>
        <taxon>Bacteria</taxon>
        <taxon>Bacillati</taxon>
        <taxon>Bacillota</taxon>
        <taxon>Bacilli</taxon>
        <taxon>Bacillales</taxon>
        <taxon>Bacillaceae</taxon>
        <taxon>Cytobacillus</taxon>
    </lineage>
</organism>
<evidence type="ECO:0000313" key="15">
    <source>
        <dbReference type="Proteomes" id="UP000077856"/>
    </source>
</evidence>
<evidence type="ECO:0000256" key="2">
    <source>
        <dbReference type="ARBA" id="ARBA00004936"/>
    </source>
</evidence>
<feature type="binding site" evidence="11">
    <location>
        <position position="476"/>
    </location>
    <ligand>
        <name>Mn(2+)</name>
        <dbReference type="ChEBI" id="CHEBI:29035"/>
    </ligand>
</feature>
<feature type="domain" description="Sulfatase N-terminal" evidence="13">
    <location>
        <begin position="251"/>
        <end position="540"/>
    </location>
</feature>
<keyword evidence="4 8" id="KW-1003">Cell membrane</keyword>
<sequence length="651" mass="74770">MNGVNLVKSLLNKRLCLFYFAVLLFWIKTYLIYKTEFNLGVNNGMQQFLLVLNPVSSALLFLGIALLFKGRKQHWMLLAINFVLTFFLYANVAYYRFFNDFITIPVLFQTQNFGKVGGSAVALLEPTDIFYFSDTILLFALILSKRLKMPDRLPRRSLGKLYLVGLLILGINVGLAEADRPQLLTRSFDRNYLVKYLGAFNFAIYDIVQNARSSAQRVMADSSDITTVENYTLSKNTEKNPDYFGAAKGMNVIYISMESFQNFLIGYKLHGEEVTPFLNSLAKDPNTIYFPNFFHQTAQGKTSDAEFLMENSLYPLPQGSVFTTKAQNTFQGLPAILKDKGYYSAVFHGNYKSFWNREEMYKSLGYDMFYDATYYNMREENVINYGLEDKPFFKETIPYLQSIPQPFYTKLITLSNHFPYLIDEEDQSIAPAQTGDETVDGYFQTARYLDEALKQFFEDLKISGLDKNTMVVMYGDHYGISENRKKAMSNVLNRDINNFEQAQLQRVPLFIYAPGLKGFVNETYGGEVDVRPTVLNLLGVDTTHQVAFGTDLLSKNRDEIVAFRNGDYITDKVTSVKGKIYENDTGQIVEDATPYQKYSEIVKNELELSDKVVYGDLLRFHKLSGIKTPDKTKLDYTKAEHYNEDWTQEQK</sequence>
<dbReference type="InterPro" id="IPR050448">
    <property type="entry name" value="OpgB/LTA_synthase_biosynth"/>
</dbReference>
<comment type="similarity">
    <text evidence="3 8">Belongs to the LTA synthase family.</text>
</comment>
<dbReference type="CDD" id="cd16015">
    <property type="entry name" value="LTA_synthase"/>
    <property type="match status" value="1"/>
</dbReference>
<geneLocation type="plasmid" evidence="15">
    <name>pbo1</name>
</geneLocation>
<evidence type="ECO:0000313" key="14">
    <source>
        <dbReference type="EMBL" id="AND43022.1"/>
    </source>
</evidence>
<feature type="binding site" evidence="11">
    <location>
        <position position="302"/>
    </location>
    <ligand>
        <name>Mn(2+)</name>
        <dbReference type="ChEBI" id="CHEBI:29035"/>
    </ligand>
</feature>
<reference evidence="14 15" key="1">
    <citation type="submission" date="2016-04" db="EMBL/GenBank/DDBJ databases">
        <title>Complete genome sequence of Bacillus oceanisediminis strain 2691.</title>
        <authorList>
            <person name="Jeong H."/>
            <person name="Kim H.J."/>
            <person name="Lee D.-W."/>
        </authorList>
    </citation>
    <scope>NUCLEOTIDE SEQUENCE [LARGE SCALE GENOMIC DNA]</scope>
    <source>
        <strain evidence="14 15">2691</strain>
        <plasmid evidence="15">pbo1</plasmid>
    </source>
</reference>
<dbReference type="Pfam" id="PF00884">
    <property type="entry name" value="Sulfatase"/>
    <property type="match status" value="1"/>
</dbReference>
<dbReference type="EMBL" id="CP015507">
    <property type="protein sequence ID" value="AND43022.1"/>
    <property type="molecule type" value="Genomic_DNA"/>
</dbReference>
<dbReference type="InterPro" id="IPR000917">
    <property type="entry name" value="Sulfatase_N"/>
</dbReference>
<keyword evidence="10" id="KW-0479">Metal-binding</keyword>
<keyword evidence="14" id="KW-0614">Plasmid</keyword>
<dbReference type="PIRSF" id="PIRSF005091">
    <property type="entry name" value="Mmb_sulf_HI1246"/>
    <property type="match status" value="1"/>
</dbReference>
<evidence type="ECO:0000256" key="7">
    <source>
        <dbReference type="ARBA" id="ARBA00023136"/>
    </source>
</evidence>
<dbReference type="Proteomes" id="UP000077856">
    <property type="component" value="Plasmid pBO1"/>
</dbReference>
<feature type="active site" evidence="9">
    <location>
        <position position="302"/>
    </location>
</feature>
<evidence type="ECO:0000256" key="12">
    <source>
        <dbReference type="SAM" id="Phobius"/>
    </source>
</evidence>
<evidence type="ECO:0000256" key="9">
    <source>
        <dbReference type="PIRSR" id="PIRSR005091-1"/>
    </source>
</evidence>
<dbReference type="AlphaFoldDB" id="A0A160MHR1"/>
<accession>A0A160MHR1</accession>
<evidence type="ECO:0000256" key="11">
    <source>
        <dbReference type="PIRSR" id="PIRSR005091-3"/>
    </source>
</evidence>
<feature type="binding site" evidence="11">
    <location>
        <position position="477"/>
    </location>
    <ligand>
        <name>Mn(2+)</name>
        <dbReference type="ChEBI" id="CHEBI:29035"/>
    </ligand>
</feature>
<proteinExistence type="inferred from homology"/>
<dbReference type="Gene3D" id="3.30.1120.170">
    <property type="match status" value="1"/>
</dbReference>
<feature type="transmembrane region" description="Helical" evidence="12">
    <location>
        <begin position="15"/>
        <end position="33"/>
    </location>
</feature>
<comment type="subcellular location">
    <subcellularLocation>
        <location evidence="1">Cell membrane</location>
        <topology evidence="1">Multi-pass membrane protein</topology>
    </subcellularLocation>
</comment>